<protein>
    <submittedName>
        <fullName evidence="1">Uncharacterized protein</fullName>
    </submittedName>
</protein>
<keyword evidence="2" id="KW-1185">Reference proteome</keyword>
<accession>A0A1L3MUP4</accession>
<name>A0A1L3MUP4_9BACI</name>
<organism evidence="1 2">
    <name type="scientific">Bacillus weihaiensis</name>
    <dbReference type="NCBI Taxonomy" id="1547283"/>
    <lineage>
        <taxon>Bacteria</taxon>
        <taxon>Bacillati</taxon>
        <taxon>Bacillota</taxon>
        <taxon>Bacilli</taxon>
        <taxon>Bacillales</taxon>
        <taxon>Bacillaceae</taxon>
        <taxon>Bacillus</taxon>
    </lineage>
</organism>
<dbReference type="RefSeq" id="WP_072580878.1">
    <property type="nucleotide sequence ID" value="NZ_CP016020.1"/>
</dbReference>
<dbReference type="KEGG" id="bwh:A9C19_15735"/>
<gene>
    <name evidence="1" type="ORF">A9C19_15735</name>
</gene>
<dbReference type="Proteomes" id="UP000181936">
    <property type="component" value="Chromosome"/>
</dbReference>
<dbReference type="EMBL" id="CP016020">
    <property type="protein sequence ID" value="APH06075.1"/>
    <property type="molecule type" value="Genomic_DNA"/>
</dbReference>
<evidence type="ECO:0000313" key="1">
    <source>
        <dbReference type="EMBL" id="APH06075.1"/>
    </source>
</evidence>
<proteinExistence type="predicted"/>
<evidence type="ECO:0000313" key="2">
    <source>
        <dbReference type="Proteomes" id="UP000181936"/>
    </source>
</evidence>
<dbReference type="OrthoDB" id="2655258at2"/>
<reference evidence="1 2" key="1">
    <citation type="journal article" date="2016" name="Sci. Rep.">
        <title>Complete genome sequence and transcriptomic analysis of a novel marine strain Bacillus weihaiensis reveals the mechanism of brown algae degradation.</title>
        <authorList>
            <person name="Zhu Y."/>
            <person name="Chen P."/>
            <person name="Bao Y."/>
            <person name="Men Y."/>
            <person name="Zeng Y."/>
            <person name="Yang J."/>
            <person name="Sun J."/>
            <person name="Sun Y."/>
        </authorList>
    </citation>
    <scope>NUCLEOTIDE SEQUENCE [LARGE SCALE GENOMIC DNA]</scope>
    <source>
        <strain evidence="1 2">Alg07</strain>
    </source>
</reference>
<sequence length="106" mass="12220">MKRFAPLFLVLTIIVIGFFDSPTFFKQEDSITSLPIPEEAVTSTSITEDEPLLGLPELETKLVDIKEEDGYTLEVYQEFEVYKDEQGKIIESIPTSQFEYLKYKKS</sequence>
<dbReference type="AlphaFoldDB" id="A0A1L3MUP4"/>